<accession>A0A7J0DCC3</accession>
<proteinExistence type="predicted"/>
<dbReference type="AlphaFoldDB" id="A0A7J0DCC3"/>
<comment type="caution">
    <text evidence="1">The sequence shown here is derived from an EMBL/GenBank/DDBJ whole genome shotgun (WGS) entry which is preliminary data.</text>
</comment>
<gene>
    <name evidence="1" type="ORF">Acr_00g0021740</name>
</gene>
<name>A0A7J0DCC3_9ERIC</name>
<sequence length="39" mass="4403">MFTTFDSIASSEKVYKWSSATSKLTRQGKVILKMTSEKS</sequence>
<organism evidence="1 2">
    <name type="scientific">Actinidia rufa</name>
    <dbReference type="NCBI Taxonomy" id="165716"/>
    <lineage>
        <taxon>Eukaryota</taxon>
        <taxon>Viridiplantae</taxon>
        <taxon>Streptophyta</taxon>
        <taxon>Embryophyta</taxon>
        <taxon>Tracheophyta</taxon>
        <taxon>Spermatophyta</taxon>
        <taxon>Magnoliopsida</taxon>
        <taxon>eudicotyledons</taxon>
        <taxon>Gunneridae</taxon>
        <taxon>Pentapetalae</taxon>
        <taxon>asterids</taxon>
        <taxon>Ericales</taxon>
        <taxon>Actinidiaceae</taxon>
        <taxon>Actinidia</taxon>
    </lineage>
</organism>
<protein>
    <submittedName>
        <fullName evidence="1">Uncharacterized protein</fullName>
    </submittedName>
</protein>
<dbReference type="Proteomes" id="UP000585474">
    <property type="component" value="Unassembled WGS sequence"/>
</dbReference>
<evidence type="ECO:0000313" key="1">
    <source>
        <dbReference type="EMBL" id="GFS32284.1"/>
    </source>
</evidence>
<dbReference type="EMBL" id="BJWL01000160">
    <property type="protein sequence ID" value="GFS32284.1"/>
    <property type="molecule type" value="Genomic_DNA"/>
</dbReference>
<keyword evidence="2" id="KW-1185">Reference proteome</keyword>
<reference evidence="2" key="1">
    <citation type="submission" date="2019-07" db="EMBL/GenBank/DDBJ databases">
        <title>De Novo Assembly of kiwifruit Actinidia rufa.</title>
        <authorList>
            <person name="Sugita-Konishi S."/>
            <person name="Sato K."/>
            <person name="Mori E."/>
            <person name="Abe Y."/>
            <person name="Kisaki G."/>
            <person name="Hamano K."/>
            <person name="Suezawa K."/>
            <person name="Otani M."/>
            <person name="Fukuda T."/>
            <person name="Manabe T."/>
            <person name="Gomi K."/>
            <person name="Tabuchi M."/>
            <person name="Akimitsu K."/>
            <person name="Kataoka I."/>
        </authorList>
    </citation>
    <scope>NUCLEOTIDE SEQUENCE [LARGE SCALE GENOMIC DNA]</scope>
    <source>
        <strain evidence="2">cv. Fuchu</strain>
    </source>
</reference>
<evidence type="ECO:0000313" key="2">
    <source>
        <dbReference type="Proteomes" id="UP000585474"/>
    </source>
</evidence>